<dbReference type="GO" id="GO:0016491">
    <property type="term" value="F:oxidoreductase activity"/>
    <property type="evidence" value="ECO:0007669"/>
    <property type="project" value="UniProtKB-KW"/>
</dbReference>
<dbReference type="SUPFAM" id="SSF56003">
    <property type="entry name" value="Molybdenum cofactor-binding domain"/>
    <property type="match status" value="1"/>
</dbReference>
<feature type="domain" description="Aldehyde oxidase/xanthine dehydrogenase a/b hammerhead" evidence="5">
    <location>
        <begin position="18"/>
        <end position="121"/>
    </location>
</feature>
<dbReference type="OrthoDB" id="9759099at2"/>
<keyword evidence="1" id="KW-0500">Molybdenum</keyword>
<evidence type="ECO:0000259" key="5">
    <source>
        <dbReference type="SMART" id="SM01008"/>
    </source>
</evidence>
<keyword evidence="7" id="KW-1185">Reference proteome</keyword>
<dbReference type="InterPro" id="IPR046867">
    <property type="entry name" value="AldOxase/xan_DH_MoCoBD2"/>
</dbReference>
<keyword evidence="4" id="KW-0408">Iron</keyword>
<accession>A0A1D7XMR6</accession>
<dbReference type="InterPro" id="IPR022407">
    <property type="entry name" value="OxRdtase_Mopterin_BS"/>
</dbReference>
<evidence type="ECO:0000256" key="2">
    <source>
        <dbReference type="ARBA" id="ARBA00022723"/>
    </source>
</evidence>
<dbReference type="STRING" id="394958.BGI42_13280"/>
<evidence type="ECO:0000313" key="6">
    <source>
        <dbReference type="EMBL" id="AOR24653.1"/>
    </source>
</evidence>
<organism evidence="6 7">
    <name type="scientific">Clostridium taeniosporum</name>
    <dbReference type="NCBI Taxonomy" id="394958"/>
    <lineage>
        <taxon>Bacteria</taxon>
        <taxon>Bacillati</taxon>
        <taxon>Bacillota</taxon>
        <taxon>Clostridia</taxon>
        <taxon>Eubacteriales</taxon>
        <taxon>Clostridiaceae</taxon>
        <taxon>Clostridium</taxon>
    </lineage>
</organism>
<dbReference type="Gene3D" id="3.30.365.10">
    <property type="entry name" value="Aldehyde oxidase/xanthine dehydrogenase, molybdopterin binding domain"/>
    <property type="match status" value="4"/>
</dbReference>
<reference evidence="7" key="1">
    <citation type="submission" date="2016-09" db="EMBL/GenBank/DDBJ databases">
        <title>Genomics of Clostridium taeniosporum, an organism which forms endospores with ribbon-like appendages.</title>
        <authorList>
            <person name="Walker J.R."/>
        </authorList>
    </citation>
    <scope>NUCLEOTIDE SEQUENCE [LARGE SCALE GENOMIC DNA]</scope>
    <source>
        <strain evidence="7">1/k</strain>
    </source>
</reference>
<dbReference type="PROSITE" id="PS00559">
    <property type="entry name" value="MOLYBDOPTERIN_EUK"/>
    <property type="match status" value="1"/>
</dbReference>
<dbReference type="KEGG" id="ctae:BGI42_13280"/>
<dbReference type="GO" id="GO:0043546">
    <property type="term" value="F:molybdopterin cofactor binding"/>
    <property type="evidence" value="ECO:0007669"/>
    <property type="project" value="InterPro"/>
</dbReference>
<keyword evidence="2" id="KW-0479">Metal-binding</keyword>
<proteinExistence type="predicted"/>
<dbReference type="InterPro" id="IPR000674">
    <property type="entry name" value="Ald_Oxase/Xan_DH_a/b"/>
</dbReference>
<protein>
    <submittedName>
        <fullName evidence="6">Aldehyde oxidase</fullName>
    </submittedName>
</protein>
<dbReference type="InterPro" id="IPR016208">
    <property type="entry name" value="Ald_Oxase/xanthine_DH-like"/>
</dbReference>
<dbReference type="PANTHER" id="PTHR11908">
    <property type="entry name" value="XANTHINE DEHYDROGENASE"/>
    <property type="match status" value="1"/>
</dbReference>
<dbReference type="Pfam" id="PF02738">
    <property type="entry name" value="MoCoBD_1"/>
    <property type="match status" value="1"/>
</dbReference>
<dbReference type="InterPro" id="IPR037165">
    <property type="entry name" value="AldOxase/xan_DH_Mopterin-bd_sf"/>
</dbReference>
<dbReference type="SMART" id="SM01008">
    <property type="entry name" value="Ald_Xan_dh_C"/>
    <property type="match status" value="1"/>
</dbReference>
<evidence type="ECO:0000256" key="3">
    <source>
        <dbReference type="ARBA" id="ARBA00023002"/>
    </source>
</evidence>
<dbReference type="RefSeq" id="WP_069680778.1">
    <property type="nucleotide sequence ID" value="NZ_CP017253.2"/>
</dbReference>
<dbReference type="EMBL" id="CP017253">
    <property type="protein sequence ID" value="AOR24653.1"/>
    <property type="molecule type" value="Genomic_DNA"/>
</dbReference>
<dbReference type="GO" id="GO:0005506">
    <property type="term" value="F:iron ion binding"/>
    <property type="evidence" value="ECO:0007669"/>
    <property type="project" value="InterPro"/>
</dbReference>
<evidence type="ECO:0000256" key="1">
    <source>
        <dbReference type="ARBA" id="ARBA00022505"/>
    </source>
</evidence>
<evidence type="ECO:0000313" key="7">
    <source>
        <dbReference type="Proteomes" id="UP000094652"/>
    </source>
</evidence>
<dbReference type="SUPFAM" id="SSF54665">
    <property type="entry name" value="CO dehydrogenase molybdoprotein N-domain-like"/>
    <property type="match status" value="1"/>
</dbReference>
<gene>
    <name evidence="6" type="ORF">BGI42_13280</name>
</gene>
<dbReference type="InterPro" id="IPR008274">
    <property type="entry name" value="AldOxase/xan_DH_MoCoBD1"/>
</dbReference>
<keyword evidence="3" id="KW-0560">Oxidoreductase</keyword>
<dbReference type="PANTHER" id="PTHR11908:SF132">
    <property type="entry name" value="ALDEHYDE OXIDASE 1-RELATED"/>
    <property type="match status" value="1"/>
</dbReference>
<dbReference type="AlphaFoldDB" id="A0A1D7XMR6"/>
<evidence type="ECO:0000256" key="4">
    <source>
        <dbReference type="ARBA" id="ARBA00023004"/>
    </source>
</evidence>
<sequence length="710" mass="79429">MDKISQSVVKRDHNSKISGKAIYVGDYEEDNILIGKMLRSTKAKAKIIDVKLPKLLDGYYYVDKTDIPGDNNVNIVRDDTPVYARDTVEYIGEPIGMVCGPDEEIVNKILSKIEVIYEELKPIINIRDFDTVFFDYNFGKGDVKKAFSEADRIYEEEFETGYQDQTYLETQGLMAEILENGKVYVHGSMQCPYYVKGAVMRAMNLGPDKVRIAQDATGGGFGGKEAFPSILACQVAVAAKKTGKKVRCIFDRREDLEFTSKRHPSLNTYKVAVKNGRITAMDIDIKFNGGAYTTLSAVVLQRGIICSNGIYNIPNLKVRGRAVKTNTTPSGAYRGFGAPQTFFSAEMMMNHIAKDLGKDSLEFKEMYLVKQGDSTSTSGKYHFPVPIPNMIERIDNMCDFRRKHKEYYKDQNGRYRKGIGISMYFHGAGFTGSGERDIIKAVAKLHKYPDGRIQILASNTDIGQGLRTTFPKIVAKELNLPIEKVFYEYPDTDIVPDSGPTVASRSLMTVGELLRRAAIKLRNQWIEGEDQIIEEYYKEPDFMIPFYIDKFQGDAYPTYSWAVNAIEVEVDTYTGFTNILGAYGCFDIGTPMDYNIVIGQMEGGFLQGIGYASTEYMVADTKGRIRNNSFSDYIIPTAVDVPNLKVDMYVDEKYPYGPYGAKGAGELPLVGAAGAYAEAIEQALGHGVKVNHVPFTAEDTIKVLMEERIK</sequence>
<dbReference type="InterPro" id="IPR036856">
    <property type="entry name" value="Ald_Oxase/Xan_DH_a/b_sf"/>
</dbReference>
<dbReference type="Pfam" id="PF20256">
    <property type="entry name" value="MoCoBD_2"/>
    <property type="match status" value="1"/>
</dbReference>
<name>A0A1D7XMR6_9CLOT</name>
<dbReference type="Proteomes" id="UP000094652">
    <property type="component" value="Chromosome"/>
</dbReference>
<dbReference type="Gene3D" id="3.90.1170.50">
    <property type="entry name" value="Aldehyde oxidase/xanthine dehydrogenase, a/b hammerhead"/>
    <property type="match status" value="1"/>
</dbReference>
<dbReference type="Pfam" id="PF01315">
    <property type="entry name" value="Ald_Xan_dh_C"/>
    <property type="match status" value="1"/>
</dbReference>